<organism evidence="1 2">
    <name type="scientific">Rubripirellula lacrimiformis</name>
    <dbReference type="NCBI Taxonomy" id="1930273"/>
    <lineage>
        <taxon>Bacteria</taxon>
        <taxon>Pseudomonadati</taxon>
        <taxon>Planctomycetota</taxon>
        <taxon>Planctomycetia</taxon>
        <taxon>Pirellulales</taxon>
        <taxon>Pirellulaceae</taxon>
        <taxon>Rubripirellula</taxon>
    </lineage>
</organism>
<evidence type="ECO:0000313" key="2">
    <source>
        <dbReference type="Proteomes" id="UP000318538"/>
    </source>
</evidence>
<reference evidence="1 2" key="1">
    <citation type="submission" date="2019-02" db="EMBL/GenBank/DDBJ databases">
        <title>Deep-cultivation of Planctomycetes and their phenomic and genomic characterization uncovers novel biology.</title>
        <authorList>
            <person name="Wiegand S."/>
            <person name="Jogler M."/>
            <person name="Boedeker C."/>
            <person name="Pinto D."/>
            <person name="Vollmers J."/>
            <person name="Rivas-Marin E."/>
            <person name="Kohn T."/>
            <person name="Peeters S.H."/>
            <person name="Heuer A."/>
            <person name="Rast P."/>
            <person name="Oberbeckmann S."/>
            <person name="Bunk B."/>
            <person name="Jeske O."/>
            <person name="Meyerdierks A."/>
            <person name="Storesund J.E."/>
            <person name="Kallscheuer N."/>
            <person name="Luecker S."/>
            <person name="Lage O.M."/>
            <person name="Pohl T."/>
            <person name="Merkel B.J."/>
            <person name="Hornburger P."/>
            <person name="Mueller R.-W."/>
            <person name="Bruemmer F."/>
            <person name="Labrenz M."/>
            <person name="Spormann A.M."/>
            <person name="Op den Camp H."/>
            <person name="Overmann J."/>
            <person name="Amann R."/>
            <person name="Jetten M.S.M."/>
            <person name="Mascher T."/>
            <person name="Medema M.H."/>
            <person name="Devos D.P."/>
            <person name="Kaster A.-K."/>
            <person name="Ovreas L."/>
            <person name="Rohde M."/>
            <person name="Galperin M.Y."/>
            <person name="Jogler C."/>
        </authorList>
    </citation>
    <scope>NUCLEOTIDE SEQUENCE [LARGE SCALE GENOMIC DNA]</scope>
    <source>
        <strain evidence="1 2">K22_7</strain>
    </source>
</reference>
<dbReference type="Proteomes" id="UP000318538">
    <property type="component" value="Chromosome"/>
</dbReference>
<gene>
    <name evidence="1" type="ORF">K227x_41240</name>
</gene>
<dbReference type="AlphaFoldDB" id="A0A517NF11"/>
<proteinExistence type="predicted"/>
<evidence type="ECO:0000313" key="1">
    <source>
        <dbReference type="EMBL" id="QDT05721.1"/>
    </source>
</evidence>
<dbReference type="KEGG" id="rlc:K227x_41240"/>
<protein>
    <submittedName>
        <fullName evidence="1">Uncharacterized protein</fullName>
    </submittedName>
</protein>
<keyword evidence="2" id="KW-1185">Reference proteome</keyword>
<sequence length="80" mass="8698">MNRQGAGFFGGESQYKETRDTGLAICDSIAKKVSTTHLAVNAVCGSLLDGFGRQAFQFSKAWIRVRNLSADHQGCFVVID</sequence>
<dbReference type="EMBL" id="CP036525">
    <property type="protein sequence ID" value="QDT05721.1"/>
    <property type="molecule type" value="Genomic_DNA"/>
</dbReference>
<name>A0A517NF11_9BACT</name>
<accession>A0A517NF11</accession>